<dbReference type="InterPro" id="IPR044136">
    <property type="entry name" value="Lys-tRNA-ligase_II_N"/>
</dbReference>
<dbReference type="Proteomes" id="UP000291469">
    <property type="component" value="Chromosome"/>
</dbReference>
<evidence type="ECO:0000256" key="2">
    <source>
        <dbReference type="ARBA" id="ARBA00022723"/>
    </source>
</evidence>
<feature type="binding site" evidence="7">
    <location>
        <position position="422"/>
    </location>
    <ligand>
        <name>Mg(2+)</name>
        <dbReference type="ChEBI" id="CHEBI:18420"/>
        <label>1</label>
    </ligand>
</feature>
<name>A0A411YDH8_9ACTN</name>
<dbReference type="NCBIfam" id="TIGR00499">
    <property type="entry name" value="lysS_bact"/>
    <property type="match status" value="1"/>
</dbReference>
<comment type="catalytic activity">
    <reaction evidence="6 7 8">
        <text>tRNA(Lys) + L-lysine + ATP = L-lysyl-tRNA(Lys) + AMP + diphosphate</text>
        <dbReference type="Rhea" id="RHEA:20792"/>
        <dbReference type="Rhea" id="RHEA-COMP:9696"/>
        <dbReference type="Rhea" id="RHEA-COMP:9697"/>
        <dbReference type="ChEBI" id="CHEBI:30616"/>
        <dbReference type="ChEBI" id="CHEBI:32551"/>
        <dbReference type="ChEBI" id="CHEBI:33019"/>
        <dbReference type="ChEBI" id="CHEBI:78442"/>
        <dbReference type="ChEBI" id="CHEBI:78529"/>
        <dbReference type="ChEBI" id="CHEBI:456215"/>
        <dbReference type="EC" id="6.1.1.6"/>
    </reaction>
</comment>
<dbReference type="RefSeq" id="WP_131154270.1">
    <property type="nucleotide sequence ID" value="NZ_CP036402.1"/>
</dbReference>
<dbReference type="PANTHER" id="PTHR42918:SF15">
    <property type="entry name" value="LYSINE--TRNA LIGASE, CHLOROPLASTIC_MITOCHONDRIAL"/>
    <property type="match status" value="1"/>
</dbReference>
<keyword evidence="4 7" id="KW-0067">ATP-binding</keyword>
<evidence type="ECO:0000256" key="5">
    <source>
        <dbReference type="ARBA" id="ARBA00023146"/>
    </source>
</evidence>
<dbReference type="InterPro" id="IPR002313">
    <property type="entry name" value="Lys-tRNA-ligase_II"/>
</dbReference>
<comment type="similarity">
    <text evidence="7">Belongs to the class-II aminoacyl-tRNA synthetase family.</text>
</comment>
<keyword evidence="2 7" id="KW-0479">Metal-binding</keyword>
<comment type="subcellular location">
    <subcellularLocation>
        <location evidence="7">Cytoplasm</location>
    </subcellularLocation>
</comment>
<dbReference type="GO" id="GO:0006430">
    <property type="term" value="P:lysyl-tRNA aminoacylation"/>
    <property type="evidence" value="ECO:0007669"/>
    <property type="project" value="UniProtKB-UniRule"/>
</dbReference>
<evidence type="ECO:0000256" key="6">
    <source>
        <dbReference type="ARBA" id="ARBA00048573"/>
    </source>
</evidence>
<dbReference type="InterPro" id="IPR012340">
    <property type="entry name" value="NA-bd_OB-fold"/>
</dbReference>
<dbReference type="AlphaFoldDB" id="A0A411YDH8"/>
<keyword evidence="5 7" id="KW-0030">Aminoacyl-tRNA synthetase</keyword>
<dbReference type="NCBIfam" id="NF001756">
    <property type="entry name" value="PRK00484.1"/>
    <property type="match status" value="1"/>
</dbReference>
<dbReference type="CDD" id="cd00775">
    <property type="entry name" value="LysRS_core"/>
    <property type="match status" value="1"/>
</dbReference>
<dbReference type="PANTHER" id="PTHR42918">
    <property type="entry name" value="LYSYL-TRNA SYNTHETASE"/>
    <property type="match status" value="1"/>
</dbReference>
<evidence type="ECO:0000313" key="12">
    <source>
        <dbReference type="Proteomes" id="UP000291469"/>
    </source>
</evidence>
<proteinExistence type="inferred from homology"/>
<dbReference type="GO" id="GO:0000049">
    <property type="term" value="F:tRNA binding"/>
    <property type="evidence" value="ECO:0007669"/>
    <property type="project" value="TreeGrafter"/>
</dbReference>
<dbReference type="Gene3D" id="2.40.50.140">
    <property type="entry name" value="Nucleic acid-binding proteins"/>
    <property type="match status" value="1"/>
</dbReference>
<dbReference type="PROSITE" id="PS50862">
    <property type="entry name" value="AA_TRNA_LIGASE_II"/>
    <property type="match status" value="1"/>
</dbReference>
<comment type="cofactor">
    <cofactor evidence="7 8">
        <name>Mg(2+)</name>
        <dbReference type="ChEBI" id="CHEBI:18420"/>
    </cofactor>
    <text evidence="7 8">Binds 3 Mg(2+) ions per subunit.</text>
</comment>
<reference evidence="11 12" key="1">
    <citation type="submission" date="2019-01" db="EMBL/GenBank/DDBJ databases">
        <title>Egibacter rhizosphaerae EGI 80759T.</title>
        <authorList>
            <person name="Chen D.-D."/>
            <person name="Tian Y."/>
            <person name="Jiao J.-Y."/>
            <person name="Zhang X.-T."/>
            <person name="Zhang Y.-G."/>
            <person name="Zhang Y."/>
            <person name="Xiao M."/>
            <person name="Shu W.-S."/>
            <person name="Li W.-J."/>
        </authorList>
    </citation>
    <scope>NUCLEOTIDE SEQUENCE [LARGE SCALE GENOMIC DNA]</scope>
    <source>
        <strain evidence="11 12">EGI 80759</strain>
    </source>
</reference>
<evidence type="ECO:0000256" key="9">
    <source>
        <dbReference type="SAM" id="MobiDB-lite"/>
    </source>
</evidence>
<evidence type="ECO:0000259" key="10">
    <source>
        <dbReference type="PROSITE" id="PS50862"/>
    </source>
</evidence>
<dbReference type="Gene3D" id="3.30.930.10">
    <property type="entry name" value="Bira Bifunctional Protein, Domain 2"/>
    <property type="match status" value="1"/>
</dbReference>
<dbReference type="PRINTS" id="PR00982">
    <property type="entry name" value="TRNASYNTHLYS"/>
</dbReference>
<keyword evidence="7 8" id="KW-0460">Magnesium</keyword>
<dbReference type="HAMAP" id="MF_00252">
    <property type="entry name" value="Lys_tRNA_synth_class2"/>
    <property type="match status" value="1"/>
</dbReference>
<keyword evidence="3 7" id="KW-0547">Nucleotide-binding</keyword>
<dbReference type="InterPro" id="IPR045864">
    <property type="entry name" value="aa-tRNA-synth_II/BPL/LPL"/>
</dbReference>
<evidence type="ECO:0000256" key="8">
    <source>
        <dbReference type="RuleBase" id="RU000336"/>
    </source>
</evidence>
<dbReference type="KEGG" id="erz:ER308_06760"/>
<keyword evidence="12" id="KW-1185">Reference proteome</keyword>
<keyword evidence="1 7" id="KW-0436">Ligase</keyword>
<evidence type="ECO:0000256" key="1">
    <source>
        <dbReference type="ARBA" id="ARBA00022598"/>
    </source>
</evidence>
<protein>
    <recommendedName>
        <fullName evidence="7">Lysine--tRNA ligase</fullName>
        <ecNumber evidence="7">6.1.1.6</ecNumber>
    </recommendedName>
    <alternativeName>
        <fullName evidence="7">Lysyl-tRNA synthetase</fullName>
        <shortName evidence="7">LysRS</shortName>
    </alternativeName>
</protein>
<dbReference type="InterPro" id="IPR004365">
    <property type="entry name" value="NA-bd_OB_tRNA"/>
</dbReference>
<dbReference type="OrthoDB" id="9801152at2"/>
<sequence length="513" mass="57036">MSTSENDPYAGTEAATPEAGDARSRSEELRAERRAKIEKLRARGEDPYPVGVRPGDRLADVQAAWDGRLEPGEESGEDVHVGGRLVLRRGHGKLAFLVLREDGTDLQVMCQQDVLGTEGMAALDDLDTGDWLVAHGQVVRAKRGELSVQARGVQLVGKALQPPPDKWHGLTDTEERYRRRWVDLAVNADSRRVFEIRSAVVRALRESLDARGYLEVETPVLNRIPGGAEARPFVTHHNALDLELYLRIAPELYLKRLIAGGMGRVYELGRVFRNEGLSPRHNPEFTMLEAYEAFADYHDMMRLTQELLQRAAAEATGTTTAPGGEDLAGEWPRVPLLELVRDATGVAGLDYDDAVDDVRAVCDRHGVAYEQRWGAGKLVLELYEHLVEPHLVEPTFVIDYPVEVSPLARRHRDDPRVTERFELIIGGREYANAFSELTDPDDQRARFEGQAALKAAGDEEAMAVDEDYLQAMEFGMPPTGGLGVGVDRLVMLLAGVDTIRDVVLFPTLRPRRE</sequence>
<gene>
    <name evidence="7 11" type="primary">lysS</name>
    <name evidence="11" type="ORF">ER308_06760</name>
</gene>
<feature type="binding site" evidence="7">
    <location>
        <position position="429"/>
    </location>
    <ligand>
        <name>Mg(2+)</name>
        <dbReference type="ChEBI" id="CHEBI:18420"/>
        <label>1</label>
    </ligand>
</feature>
<dbReference type="GO" id="GO:0005524">
    <property type="term" value="F:ATP binding"/>
    <property type="evidence" value="ECO:0007669"/>
    <property type="project" value="UniProtKB-UniRule"/>
</dbReference>
<evidence type="ECO:0000313" key="11">
    <source>
        <dbReference type="EMBL" id="QBI19273.1"/>
    </source>
</evidence>
<feature type="binding site" evidence="7">
    <location>
        <position position="429"/>
    </location>
    <ligand>
        <name>Mg(2+)</name>
        <dbReference type="ChEBI" id="CHEBI:18420"/>
        <label>2</label>
    </ligand>
</feature>
<keyword evidence="7" id="KW-0648">Protein biosynthesis</keyword>
<dbReference type="Pfam" id="PF01336">
    <property type="entry name" value="tRNA_anti-codon"/>
    <property type="match status" value="1"/>
</dbReference>
<feature type="domain" description="Aminoacyl-transfer RNA synthetases class-II family profile" evidence="10">
    <location>
        <begin position="194"/>
        <end position="510"/>
    </location>
</feature>
<dbReference type="GO" id="GO:0000287">
    <property type="term" value="F:magnesium ion binding"/>
    <property type="evidence" value="ECO:0007669"/>
    <property type="project" value="UniProtKB-UniRule"/>
</dbReference>
<comment type="subunit">
    <text evidence="7">Homodimer.</text>
</comment>
<dbReference type="GO" id="GO:0004824">
    <property type="term" value="F:lysine-tRNA ligase activity"/>
    <property type="evidence" value="ECO:0007669"/>
    <property type="project" value="UniProtKB-UniRule"/>
</dbReference>
<feature type="region of interest" description="Disordered" evidence="9">
    <location>
        <begin position="1"/>
        <end position="32"/>
    </location>
</feature>
<evidence type="ECO:0000256" key="7">
    <source>
        <dbReference type="HAMAP-Rule" id="MF_00252"/>
    </source>
</evidence>
<dbReference type="SUPFAM" id="SSF50249">
    <property type="entry name" value="Nucleic acid-binding proteins"/>
    <property type="match status" value="1"/>
</dbReference>
<evidence type="ECO:0000256" key="3">
    <source>
        <dbReference type="ARBA" id="ARBA00022741"/>
    </source>
</evidence>
<dbReference type="GO" id="GO:0005829">
    <property type="term" value="C:cytosol"/>
    <property type="evidence" value="ECO:0007669"/>
    <property type="project" value="TreeGrafter"/>
</dbReference>
<feature type="compositionally biased region" description="Basic and acidic residues" evidence="9">
    <location>
        <begin position="20"/>
        <end position="32"/>
    </location>
</feature>
<dbReference type="InterPro" id="IPR006195">
    <property type="entry name" value="aa-tRNA-synth_II"/>
</dbReference>
<dbReference type="EMBL" id="CP036402">
    <property type="protein sequence ID" value="QBI19273.1"/>
    <property type="molecule type" value="Genomic_DNA"/>
</dbReference>
<accession>A0A411YDH8</accession>
<evidence type="ECO:0000256" key="4">
    <source>
        <dbReference type="ARBA" id="ARBA00022840"/>
    </source>
</evidence>
<dbReference type="Pfam" id="PF00152">
    <property type="entry name" value="tRNA-synt_2"/>
    <property type="match status" value="1"/>
</dbReference>
<keyword evidence="7" id="KW-0963">Cytoplasm</keyword>
<dbReference type="SUPFAM" id="SSF55681">
    <property type="entry name" value="Class II aaRS and biotin synthetases"/>
    <property type="match status" value="1"/>
</dbReference>
<organism evidence="11 12">
    <name type="scientific">Egibacter rhizosphaerae</name>
    <dbReference type="NCBI Taxonomy" id="1670831"/>
    <lineage>
        <taxon>Bacteria</taxon>
        <taxon>Bacillati</taxon>
        <taxon>Actinomycetota</taxon>
        <taxon>Nitriliruptoria</taxon>
        <taxon>Egibacterales</taxon>
        <taxon>Egibacteraceae</taxon>
        <taxon>Egibacter</taxon>
    </lineage>
</organism>
<dbReference type="CDD" id="cd04322">
    <property type="entry name" value="LysRS_N"/>
    <property type="match status" value="1"/>
</dbReference>
<dbReference type="EC" id="6.1.1.6" evidence="7"/>
<dbReference type="InterPro" id="IPR004364">
    <property type="entry name" value="Aa-tRNA-synt_II"/>
</dbReference>
<dbReference type="InterPro" id="IPR018149">
    <property type="entry name" value="Lys-tRNA-synth_II_C"/>
</dbReference>